<evidence type="ECO:0000256" key="1">
    <source>
        <dbReference type="SAM" id="Phobius"/>
    </source>
</evidence>
<dbReference type="AlphaFoldDB" id="A0A0S3RT01"/>
<feature type="transmembrane region" description="Helical" evidence="1">
    <location>
        <begin position="33"/>
        <end position="56"/>
    </location>
</feature>
<keyword evidence="1" id="KW-1133">Transmembrane helix</keyword>
<name>A0A0S3RT01_PHAAN</name>
<dbReference type="EMBL" id="AP015037">
    <property type="protein sequence ID" value="BAT83738.1"/>
    <property type="molecule type" value="Genomic_DNA"/>
</dbReference>
<keyword evidence="3" id="KW-1185">Reference proteome</keyword>
<keyword evidence="1" id="KW-0472">Membrane</keyword>
<evidence type="ECO:0000313" key="3">
    <source>
        <dbReference type="Proteomes" id="UP000291084"/>
    </source>
</evidence>
<keyword evidence="1" id="KW-0812">Transmembrane</keyword>
<feature type="transmembrane region" description="Helical" evidence="1">
    <location>
        <begin position="68"/>
        <end position="88"/>
    </location>
</feature>
<gene>
    <name evidence="2" type="primary">Vigan.04G094200</name>
    <name evidence="2" type="ORF">VIGAN_04094200</name>
</gene>
<reference evidence="2 3" key="1">
    <citation type="journal article" date="2015" name="Sci. Rep.">
        <title>The power of single molecule real-time sequencing technology in the de novo assembly of a eukaryotic genome.</title>
        <authorList>
            <person name="Sakai H."/>
            <person name="Naito K."/>
            <person name="Ogiso-Tanaka E."/>
            <person name="Takahashi Y."/>
            <person name="Iseki K."/>
            <person name="Muto C."/>
            <person name="Satou K."/>
            <person name="Teruya K."/>
            <person name="Shiroma A."/>
            <person name="Shimoji M."/>
            <person name="Hirano T."/>
            <person name="Itoh T."/>
            <person name="Kaga A."/>
            <person name="Tomooka N."/>
        </authorList>
    </citation>
    <scope>NUCLEOTIDE SEQUENCE [LARGE SCALE GENOMIC DNA]</scope>
    <source>
        <strain evidence="3">cv. Shumari</strain>
    </source>
</reference>
<sequence length="107" mass="12416">GERLAITKYNQSLIKAYINGVQEAGASGLGFGVLYFVFICRYALGIWFSAKVSVVVKLHLWTRYEKNVIFLGCWTVGTLIFMIPWNYWVRSGQGICFRDRWYFSVQK</sequence>
<evidence type="ECO:0000313" key="2">
    <source>
        <dbReference type="EMBL" id="BAT83738.1"/>
    </source>
</evidence>
<dbReference type="Proteomes" id="UP000291084">
    <property type="component" value="Chromosome 4"/>
</dbReference>
<protein>
    <submittedName>
        <fullName evidence="2">Uncharacterized protein</fullName>
    </submittedName>
</protein>
<proteinExistence type="predicted"/>
<organism evidence="2 3">
    <name type="scientific">Vigna angularis var. angularis</name>
    <dbReference type="NCBI Taxonomy" id="157739"/>
    <lineage>
        <taxon>Eukaryota</taxon>
        <taxon>Viridiplantae</taxon>
        <taxon>Streptophyta</taxon>
        <taxon>Embryophyta</taxon>
        <taxon>Tracheophyta</taxon>
        <taxon>Spermatophyta</taxon>
        <taxon>Magnoliopsida</taxon>
        <taxon>eudicotyledons</taxon>
        <taxon>Gunneridae</taxon>
        <taxon>Pentapetalae</taxon>
        <taxon>rosids</taxon>
        <taxon>fabids</taxon>
        <taxon>Fabales</taxon>
        <taxon>Fabaceae</taxon>
        <taxon>Papilionoideae</taxon>
        <taxon>50 kb inversion clade</taxon>
        <taxon>NPAAA clade</taxon>
        <taxon>indigoferoid/millettioid clade</taxon>
        <taxon>Phaseoleae</taxon>
        <taxon>Vigna</taxon>
    </lineage>
</organism>
<feature type="non-terminal residue" evidence="2">
    <location>
        <position position="1"/>
    </location>
</feature>
<accession>A0A0S3RT01</accession>